<feature type="domain" description="Helicase-associated" evidence="1">
    <location>
        <begin position="282"/>
        <end position="375"/>
    </location>
</feature>
<feature type="domain" description="Helicase-associated" evidence="1">
    <location>
        <begin position="108"/>
        <end position="177"/>
    </location>
</feature>
<comment type="caution">
    <text evidence="2">The sequence shown here is derived from an EMBL/GenBank/DDBJ whole genome shotgun (WGS) entry which is preliminary data.</text>
</comment>
<reference evidence="2 3" key="1">
    <citation type="submission" date="2024-10" db="EMBL/GenBank/DDBJ databases">
        <title>Updated reference genomes for cyclostephanoid diatoms.</title>
        <authorList>
            <person name="Roberts W.R."/>
            <person name="Alverson A.J."/>
        </authorList>
    </citation>
    <scope>NUCLEOTIDE SEQUENCE [LARGE SCALE GENOMIC DNA]</scope>
    <source>
        <strain evidence="2 3">AJA228-03</strain>
    </source>
</reference>
<feature type="domain" description="Helicase-associated" evidence="1">
    <location>
        <begin position="183"/>
        <end position="276"/>
    </location>
</feature>
<sequence length="476" mass="55863">MALLLSRCFRPSSIRKATAATGSLENYNKHRLTKAAVASILTSTPCETGCDDARNPETHPFLVVVRGIRRFSLNTDDKIDDSSLRSDTNDKRDDESVEASRRRAHSESMWYKRYEELKSYVAEHGHSLVPRRYEKNESLGFWVCHQRQNFKVKQLGGSSGDIILSRERIQKLDEIGFVWDVLEAQWFQRLQELKAYKQNHGDTLVPSDYSENPSLGDWVSNQRKDYAYYQKIKEINEKYRGVEVLDEKAKEELERLTKRSGGMTEKRIELLEAEGFVWDVLEAQWMKRLQELKVYKQNHGDALVPNVYLANPSLGKWVQHQREYYKHYQKLKEIKQKWRGVEVLDDEVKNETERLTRRSAGMTEKRIQLLEAEDFVWDAYDFAWESRFQELCNFVALNGHAAIRQRRRGTNDPLAAWVSLQRQYYRKHQNGQHTTLNDERIKKLNSIGILWDLPNTSAQRQPRMRRQSRSEGACTP</sequence>
<feature type="domain" description="Helicase-associated" evidence="1">
    <location>
        <begin position="381"/>
        <end position="448"/>
    </location>
</feature>
<gene>
    <name evidence="2" type="ORF">ACHAXA_010886</name>
</gene>
<dbReference type="AlphaFoldDB" id="A0ABD3R6H0"/>
<name>A0ABD3R6H0_9STRA</name>
<dbReference type="PANTHER" id="PTHR33418">
    <property type="entry name" value="HELICASE-ASSOCIATED"/>
    <property type="match status" value="1"/>
</dbReference>
<evidence type="ECO:0000313" key="3">
    <source>
        <dbReference type="Proteomes" id="UP001530377"/>
    </source>
</evidence>
<organism evidence="2 3">
    <name type="scientific">Cyclostephanos tholiformis</name>
    <dbReference type="NCBI Taxonomy" id="382380"/>
    <lineage>
        <taxon>Eukaryota</taxon>
        <taxon>Sar</taxon>
        <taxon>Stramenopiles</taxon>
        <taxon>Ochrophyta</taxon>
        <taxon>Bacillariophyta</taxon>
        <taxon>Coscinodiscophyceae</taxon>
        <taxon>Thalassiosirophycidae</taxon>
        <taxon>Stephanodiscales</taxon>
        <taxon>Stephanodiscaceae</taxon>
        <taxon>Cyclostephanos</taxon>
    </lineage>
</organism>
<evidence type="ECO:0000313" key="2">
    <source>
        <dbReference type="EMBL" id="KAL3808600.1"/>
    </source>
</evidence>
<keyword evidence="3" id="KW-1185">Reference proteome</keyword>
<dbReference type="Proteomes" id="UP001530377">
    <property type="component" value="Unassembled WGS sequence"/>
</dbReference>
<dbReference type="Gene3D" id="6.10.140.530">
    <property type="match status" value="4"/>
</dbReference>
<evidence type="ECO:0000259" key="1">
    <source>
        <dbReference type="Pfam" id="PF03457"/>
    </source>
</evidence>
<dbReference type="InterPro" id="IPR005114">
    <property type="entry name" value="Helicase_assoc"/>
</dbReference>
<protein>
    <recommendedName>
        <fullName evidence="1">Helicase-associated domain-containing protein</fullName>
    </recommendedName>
</protein>
<proteinExistence type="predicted"/>
<dbReference type="Pfam" id="PF03457">
    <property type="entry name" value="HA"/>
    <property type="match status" value="4"/>
</dbReference>
<dbReference type="EMBL" id="JALLPB020000485">
    <property type="protein sequence ID" value="KAL3808600.1"/>
    <property type="molecule type" value="Genomic_DNA"/>
</dbReference>
<accession>A0ABD3R6H0</accession>
<dbReference type="PANTHER" id="PTHR33418:SF1">
    <property type="entry name" value="HELICASE-ASSOCIATED DOMAIN-CONTAINING PROTEIN"/>
    <property type="match status" value="1"/>
</dbReference>